<dbReference type="Proteomes" id="UP000006530">
    <property type="component" value="Segment"/>
</dbReference>
<dbReference type="GeneID" id="10326928"/>
<proteinExistence type="inferred from homology"/>
<comment type="function">
    <text evidence="1">During phage morphogenesis, plays an essential role in the head-tail joining step. The associated nuclease activity is essential for morphogenesis, possibly by cleaving packaged DNA to enable the joining of heads to tails. Displays both exo- and endonuclease activity.</text>
</comment>
<feature type="domain" description="TnsA endonuclease N-terminal" evidence="2">
    <location>
        <begin position="39"/>
        <end position="139"/>
    </location>
</feature>
<dbReference type="GO" id="GO:0004527">
    <property type="term" value="F:exonuclease activity"/>
    <property type="evidence" value="ECO:0007669"/>
    <property type="project" value="UniProtKB-UniRule"/>
</dbReference>
<dbReference type="KEGG" id="vg:10326928"/>
<organism evidence="3 4">
    <name type="scientific">Prochlorococcus phage P-HM1</name>
    <dbReference type="NCBI Taxonomy" id="445700"/>
    <lineage>
        <taxon>Viruses</taxon>
        <taxon>Duplodnaviria</taxon>
        <taxon>Heunggongvirae</taxon>
        <taxon>Uroviricota</taxon>
        <taxon>Caudoviricetes</taxon>
        <taxon>Eurybiavirus</taxon>
        <taxon>Eurybiavirus PHM2</taxon>
    </lineage>
</organism>
<comment type="similarity">
    <text evidence="1">Belongs to the Caudovirales head completion nuclease family.</text>
</comment>
<feature type="active site" evidence="1">
    <location>
        <position position="68"/>
    </location>
</feature>
<evidence type="ECO:0000313" key="3">
    <source>
        <dbReference type="EMBL" id="ADO98639.1"/>
    </source>
</evidence>
<dbReference type="InterPro" id="IPR046390">
    <property type="entry name" value="NUCL_HEAD_T4"/>
</dbReference>
<accession>E3SMJ6</accession>
<feature type="active site" evidence="1">
    <location>
        <position position="29"/>
    </location>
</feature>
<dbReference type="Pfam" id="PF08722">
    <property type="entry name" value="Tn7_TnsA-like_N"/>
    <property type="match status" value="1"/>
</dbReference>
<sequence>MTYKGKYRVKNYKKYKGDPTGVVYRSLWERKFMKWCDSNPNVLQWWSEELAIPYRDPVTKRWRRYFPDFWMKVQEQNGQIKSYLIEVKPKRQVEGPKPQKRRTKSYITEVMTYATNKAKWAAANDYCNDRLWEFKLVTERELKV</sequence>
<evidence type="ECO:0000256" key="1">
    <source>
        <dbReference type="HAMAP-Rule" id="MF_04160"/>
    </source>
</evidence>
<dbReference type="InterPro" id="IPR014833">
    <property type="entry name" value="TnsA_N"/>
</dbReference>
<dbReference type="RefSeq" id="YP_004322440.1">
    <property type="nucleotide sequence ID" value="NC_015280.1"/>
</dbReference>
<dbReference type="OrthoDB" id="13184at10239"/>
<feature type="active site" evidence="1">
    <location>
        <position position="88"/>
    </location>
</feature>
<keyword evidence="4" id="KW-1185">Reference proteome</keyword>
<keyword evidence="1" id="KW-0378">Hydrolase</keyword>
<dbReference type="EMBL" id="GU071101">
    <property type="protein sequence ID" value="ADO98639.1"/>
    <property type="molecule type" value="Genomic_DNA"/>
</dbReference>
<keyword evidence="1" id="KW-0255">Endonuclease</keyword>
<protein>
    <recommendedName>
        <fullName evidence="1">Head completion nuclease</fullName>
        <ecNumber evidence="1">3.1.-.-</ecNumber>
    </recommendedName>
</protein>
<dbReference type="HAMAP" id="MF_04160">
    <property type="entry name" value="NUCL_HEAD_T4"/>
    <property type="match status" value="1"/>
</dbReference>
<evidence type="ECO:0000313" key="4">
    <source>
        <dbReference type="Proteomes" id="UP000006530"/>
    </source>
</evidence>
<dbReference type="GO" id="GO:0004519">
    <property type="term" value="F:endonuclease activity"/>
    <property type="evidence" value="ECO:0007669"/>
    <property type="project" value="UniProtKB-UniRule"/>
</dbReference>
<gene>
    <name evidence="3" type="primary">gp4</name>
    <name evidence="3" type="ORF">PHM1_015</name>
</gene>
<evidence type="ECO:0000259" key="2">
    <source>
        <dbReference type="Pfam" id="PF08722"/>
    </source>
</evidence>
<keyword evidence="1" id="KW-0269">Exonuclease</keyword>
<keyword evidence="1" id="KW-0540">Nuclease</keyword>
<reference evidence="3 4" key="1">
    <citation type="journal article" date="2010" name="Environ. Microbiol.">
        <title>Genomic analysis of oceanic cyanobacterial myoviruses compared with T4-like myoviruses from diverse hosts and environments.</title>
        <authorList>
            <person name="Sullivan M.B."/>
            <person name="Huang K.H."/>
            <person name="Ignacio-Espinoza J.C."/>
            <person name="Berlin A.M."/>
            <person name="Kelly L."/>
            <person name="Weigele P.R."/>
            <person name="DeFrancesco A.S."/>
            <person name="Kern S.E."/>
            <person name="Thompson L.R."/>
            <person name="Young S."/>
            <person name="Yandava C."/>
            <person name="Fu R."/>
            <person name="Krastins B."/>
            <person name="Chase M."/>
            <person name="Sarracino D."/>
            <person name="Osburne M.S."/>
            <person name="Henn M.R."/>
            <person name="Chisholm S.W."/>
        </authorList>
    </citation>
    <scope>NUCLEOTIDE SEQUENCE [LARGE SCALE GENOMIC DNA]</scope>
    <source>
        <strain evidence="3">M4-247</strain>
    </source>
</reference>
<dbReference type="EC" id="3.1.-.-" evidence="1"/>
<name>E3SMJ6_9CAUD</name>